<name>A0A1J4KPG6_9EUKA</name>
<reference evidence="2" key="1">
    <citation type="submission" date="2016-10" db="EMBL/GenBank/DDBJ databases">
        <authorList>
            <person name="Benchimol M."/>
            <person name="Almeida L.G."/>
            <person name="Vasconcelos A.T."/>
            <person name="Perreira-Neves A."/>
            <person name="Rosa I.A."/>
            <person name="Tasca T."/>
            <person name="Bogo M.R."/>
            <person name="de Souza W."/>
        </authorList>
    </citation>
    <scope>NUCLEOTIDE SEQUENCE [LARGE SCALE GENOMIC DNA]</scope>
    <source>
        <strain evidence="2">K</strain>
    </source>
</reference>
<evidence type="ECO:0000313" key="3">
    <source>
        <dbReference type="Proteomes" id="UP000179807"/>
    </source>
</evidence>
<sequence length="165" mass="20478">MKKKKMKQDLRRRRQFEKEKRHIDEIAAARENIRREQQQFMDETRQNEIKRRQEYIKSLNIEPDKPTRASKLKEEAAKKQLEKVQIENNRQKLNHDIQKVNQKEKAKKINDFIYELNTRKDDEKKLLVKKQALKKKENQWMKWLDLTEQANKTRETMLERIYEQW</sequence>
<evidence type="ECO:0000313" key="2">
    <source>
        <dbReference type="EMBL" id="OHT11684.1"/>
    </source>
</evidence>
<dbReference type="AlphaFoldDB" id="A0A1J4KPG6"/>
<dbReference type="GeneID" id="94826297"/>
<accession>A0A1J4KPG6</accession>
<feature type="compositionally biased region" description="Basic residues" evidence="1">
    <location>
        <begin position="1"/>
        <end position="15"/>
    </location>
</feature>
<feature type="region of interest" description="Disordered" evidence="1">
    <location>
        <begin position="1"/>
        <end position="22"/>
    </location>
</feature>
<dbReference type="Proteomes" id="UP000179807">
    <property type="component" value="Unassembled WGS sequence"/>
</dbReference>
<proteinExistence type="predicted"/>
<dbReference type="EMBL" id="MLAK01000582">
    <property type="protein sequence ID" value="OHT11684.1"/>
    <property type="molecule type" value="Genomic_DNA"/>
</dbReference>
<dbReference type="RefSeq" id="XP_068364820.1">
    <property type="nucleotide sequence ID" value="XM_068491593.1"/>
</dbReference>
<protein>
    <recommendedName>
        <fullName evidence="4">Trichohyalin-plectin-homology domain-containing protein</fullName>
    </recommendedName>
</protein>
<keyword evidence="3" id="KW-1185">Reference proteome</keyword>
<evidence type="ECO:0000256" key="1">
    <source>
        <dbReference type="SAM" id="MobiDB-lite"/>
    </source>
</evidence>
<gene>
    <name evidence="2" type="ORF">TRFO_03922</name>
</gene>
<dbReference type="VEuPathDB" id="TrichDB:TRFO_03922"/>
<comment type="caution">
    <text evidence="2">The sequence shown here is derived from an EMBL/GenBank/DDBJ whole genome shotgun (WGS) entry which is preliminary data.</text>
</comment>
<evidence type="ECO:0008006" key="4">
    <source>
        <dbReference type="Google" id="ProtNLM"/>
    </source>
</evidence>
<organism evidence="2 3">
    <name type="scientific">Tritrichomonas foetus</name>
    <dbReference type="NCBI Taxonomy" id="1144522"/>
    <lineage>
        <taxon>Eukaryota</taxon>
        <taxon>Metamonada</taxon>
        <taxon>Parabasalia</taxon>
        <taxon>Tritrichomonadida</taxon>
        <taxon>Tritrichomonadidae</taxon>
        <taxon>Tritrichomonas</taxon>
    </lineage>
</organism>